<dbReference type="EMBL" id="CP137573">
    <property type="protein sequence ID" value="WOX25143.1"/>
    <property type="molecule type" value="Genomic_DNA"/>
</dbReference>
<accession>A0ABZ0M0F0</accession>
<evidence type="ECO:0008006" key="3">
    <source>
        <dbReference type="Google" id="ProtNLM"/>
    </source>
</evidence>
<reference evidence="1 2" key="1">
    <citation type="submission" date="2023-10" db="EMBL/GenBank/DDBJ databases">
        <title>The genome sequence of Streptomyces sp. HUAS YS2.</title>
        <authorList>
            <person name="Mo P."/>
        </authorList>
    </citation>
    <scope>NUCLEOTIDE SEQUENCE [LARGE SCALE GENOMIC DNA]</scope>
    <source>
        <strain evidence="1 2">HUAS YS2</strain>
    </source>
</reference>
<dbReference type="RefSeq" id="WP_318107582.1">
    <property type="nucleotide sequence ID" value="NZ_CP137573.1"/>
</dbReference>
<dbReference type="Proteomes" id="UP001301731">
    <property type="component" value="Chromosome"/>
</dbReference>
<name>A0ABZ0M0F0_9ACTN</name>
<evidence type="ECO:0000313" key="2">
    <source>
        <dbReference type="Proteomes" id="UP001301731"/>
    </source>
</evidence>
<organism evidence="1 2">
    <name type="scientific">Streptomyces solicathayae</name>
    <dbReference type="NCBI Taxonomy" id="3081768"/>
    <lineage>
        <taxon>Bacteria</taxon>
        <taxon>Bacillati</taxon>
        <taxon>Actinomycetota</taxon>
        <taxon>Actinomycetes</taxon>
        <taxon>Kitasatosporales</taxon>
        <taxon>Streptomycetaceae</taxon>
        <taxon>Streptomyces</taxon>
    </lineage>
</organism>
<keyword evidence="2" id="KW-1185">Reference proteome</keyword>
<gene>
    <name evidence="1" type="ORF">R2D22_28670</name>
</gene>
<protein>
    <recommendedName>
        <fullName evidence="3">Nucleopolyhedrovirus P10 family protein</fullName>
    </recommendedName>
</protein>
<sequence>MTTAEGRAPTLRGRPAWGRALPLGFAADGTWVAEQAAREVLRQAAAEVRGVAPGALRVELAAEEAAAPFPVPPGGLPPGRLRIRAEFAATADRPLPGLAEAVREALFAAARDRLGLPVVEVDLRVTSLLDEVPDSPAPTAPPEGDPVTVTAVRRGHDHVRVEVVVTSTRRTSDVAREARAAEAPNHDVPVTVLVTDIR</sequence>
<proteinExistence type="predicted"/>
<evidence type="ECO:0000313" key="1">
    <source>
        <dbReference type="EMBL" id="WOX25143.1"/>
    </source>
</evidence>